<evidence type="ECO:0000256" key="1">
    <source>
        <dbReference type="SAM" id="MobiDB-lite"/>
    </source>
</evidence>
<proteinExistence type="predicted"/>
<name>A0A4S3IXZ3_9EURO</name>
<dbReference type="EMBL" id="SOSA01001585">
    <property type="protein sequence ID" value="THC87032.1"/>
    <property type="molecule type" value="Genomic_DNA"/>
</dbReference>
<reference evidence="3 4" key="1">
    <citation type="submission" date="2019-03" db="EMBL/GenBank/DDBJ databases">
        <title>The genome sequence of a newly discovered highly antifungal drug resistant Aspergillus species, Aspergillus tanneri NIH 1004.</title>
        <authorList>
            <person name="Mounaud S."/>
            <person name="Singh I."/>
            <person name="Joardar V."/>
            <person name="Pakala S."/>
            <person name="Pakala S."/>
            <person name="Venepally P."/>
            <person name="Hoover J."/>
            <person name="Nierman W."/>
            <person name="Chung J."/>
            <person name="Losada L."/>
        </authorList>
    </citation>
    <scope>NUCLEOTIDE SEQUENCE [LARGE SCALE GENOMIC DNA]</scope>
    <source>
        <strain evidence="3 4">NIH1004</strain>
    </source>
</reference>
<feature type="region of interest" description="Disordered" evidence="1">
    <location>
        <begin position="52"/>
        <end position="81"/>
    </location>
</feature>
<sequence length="81" mass="8783">MLMLEFLYFVEAIIFASYSVLILVGSRNIAVFYATLTAFSPGVFVPPKGSLAHGQPTAKKRIAQKAEQNSKGNDGKNFGKS</sequence>
<keyword evidence="2" id="KW-0812">Transmembrane</keyword>
<keyword evidence="2" id="KW-1133">Transmembrane helix</keyword>
<accession>A0A4S3IXZ3</accession>
<evidence type="ECO:0000313" key="3">
    <source>
        <dbReference type="EMBL" id="THC87032.1"/>
    </source>
</evidence>
<keyword evidence="4" id="KW-1185">Reference proteome</keyword>
<dbReference type="AlphaFoldDB" id="A0A4S3IXZ3"/>
<keyword evidence="2" id="KW-0472">Membrane</keyword>
<comment type="caution">
    <text evidence="3">The sequence shown here is derived from an EMBL/GenBank/DDBJ whole genome shotgun (WGS) entry which is preliminary data.</text>
</comment>
<dbReference type="VEuPathDB" id="FungiDB:EYZ11_013522"/>
<dbReference type="Proteomes" id="UP000308092">
    <property type="component" value="Unassembled WGS sequence"/>
</dbReference>
<evidence type="ECO:0000256" key="2">
    <source>
        <dbReference type="SAM" id="Phobius"/>
    </source>
</evidence>
<organism evidence="3 4">
    <name type="scientific">Aspergillus tanneri</name>
    <dbReference type="NCBI Taxonomy" id="1220188"/>
    <lineage>
        <taxon>Eukaryota</taxon>
        <taxon>Fungi</taxon>
        <taxon>Dikarya</taxon>
        <taxon>Ascomycota</taxon>
        <taxon>Pezizomycotina</taxon>
        <taxon>Eurotiomycetes</taxon>
        <taxon>Eurotiomycetidae</taxon>
        <taxon>Eurotiales</taxon>
        <taxon>Aspergillaceae</taxon>
        <taxon>Aspergillus</taxon>
        <taxon>Aspergillus subgen. Circumdati</taxon>
    </lineage>
</organism>
<evidence type="ECO:0000313" key="4">
    <source>
        <dbReference type="Proteomes" id="UP000308092"/>
    </source>
</evidence>
<gene>
    <name evidence="3" type="ORF">EYZ11_013522</name>
</gene>
<feature type="transmembrane region" description="Helical" evidence="2">
    <location>
        <begin position="6"/>
        <end position="24"/>
    </location>
</feature>
<protein>
    <submittedName>
        <fullName evidence="3">Uncharacterized protein</fullName>
    </submittedName>
</protein>